<evidence type="ECO:0000259" key="2">
    <source>
        <dbReference type="PROSITE" id="PS51283"/>
    </source>
</evidence>
<reference evidence="3 4" key="1">
    <citation type="journal article" date="2013" name="Curr. Biol.">
        <title>The Genome of the Foraminiferan Reticulomyxa filosa.</title>
        <authorList>
            <person name="Glockner G."/>
            <person name="Hulsmann N."/>
            <person name="Schleicher M."/>
            <person name="Noegel A.A."/>
            <person name="Eichinger L."/>
            <person name="Gallinger C."/>
            <person name="Pawlowski J."/>
            <person name="Sierra R."/>
            <person name="Euteneuer U."/>
            <person name="Pillet L."/>
            <person name="Moustafa A."/>
            <person name="Platzer M."/>
            <person name="Groth M."/>
            <person name="Szafranski K."/>
            <person name="Schliwa M."/>
        </authorList>
    </citation>
    <scope>NUCLEOTIDE SEQUENCE [LARGE SCALE GENOMIC DNA]</scope>
</reference>
<evidence type="ECO:0000313" key="4">
    <source>
        <dbReference type="Proteomes" id="UP000023152"/>
    </source>
</evidence>
<organism evidence="3 4">
    <name type="scientific">Reticulomyxa filosa</name>
    <dbReference type="NCBI Taxonomy" id="46433"/>
    <lineage>
        <taxon>Eukaryota</taxon>
        <taxon>Sar</taxon>
        <taxon>Rhizaria</taxon>
        <taxon>Retaria</taxon>
        <taxon>Foraminifera</taxon>
        <taxon>Monothalamids</taxon>
        <taxon>Reticulomyxidae</taxon>
        <taxon>Reticulomyxa</taxon>
    </lineage>
</organism>
<comment type="caution">
    <text evidence="3">The sequence shown here is derived from an EMBL/GenBank/DDBJ whole genome shotgun (WGS) entry which is preliminary data.</text>
</comment>
<dbReference type="Pfam" id="PF06337">
    <property type="entry name" value="DUSP"/>
    <property type="match status" value="1"/>
</dbReference>
<feature type="domain" description="DUSP" evidence="2">
    <location>
        <begin position="1"/>
        <end position="72"/>
    </location>
</feature>
<sequence>DEDIEGGLENLHLRDVPKPGPIDNSELADEEDQTQLKKLLDEHLTHEWLHEDQWKMLESWYKGGPAFPRKVYERGKEKVEGVWEAEKEKRVKPQKEIERKKKKNFAQIHASANKTHYSKNYIKKKISFPHFFSLVVLKNQNIKKKKKL</sequence>
<dbReference type="AlphaFoldDB" id="X6M062"/>
<dbReference type="SUPFAM" id="SSF143791">
    <property type="entry name" value="DUSP-like"/>
    <property type="match status" value="1"/>
</dbReference>
<dbReference type="InterPro" id="IPR035927">
    <property type="entry name" value="DUSP-like_sf"/>
</dbReference>
<dbReference type="GO" id="GO:0004843">
    <property type="term" value="F:cysteine-type deubiquitinase activity"/>
    <property type="evidence" value="ECO:0007669"/>
    <property type="project" value="InterPro"/>
</dbReference>
<feature type="region of interest" description="Disordered" evidence="1">
    <location>
        <begin position="1"/>
        <end position="31"/>
    </location>
</feature>
<dbReference type="PROSITE" id="PS51283">
    <property type="entry name" value="DUSP"/>
    <property type="match status" value="1"/>
</dbReference>
<name>X6M062_RETFI</name>
<dbReference type="EMBL" id="ASPP01026636">
    <property type="protein sequence ID" value="ETO06981.1"/>
    <property type="molecule type" value="Genomic_DNA"/>
</dbReference>
<accession>X6M062</accession>
<protein>
    <recommendedName>
        <fullName evidence="2">DUSP domain-containing protein</fullName>
    </recommendedName>
</protein>
<evidence type="ECO:0000256" key="1">
    <source>
        <dbReference type="SAM" id="MobiDB-lite"/>
    </source>
</evidence>
<proteinExistence type="predicted"/>
<feature type="non-terminal residue" evidence="3">
    <location>
        <position position="1"/>
    </location>
</feature>
<dbReference type="Gene3D" id="3.30.2230.10">
    <property type="entry name" value="DUSP-like"/>
    <property type="match status" value="1"/>
</dbReference>
<gene>
    <name evidence="3" type="ORF">RFI_30412</name>
</gene>
<keyword evidence="4" id="KW-1185">Reference proteome</keyword>
<dbReference type="SMART" id="SM00695">
    <property type="entry name" value="DUSP"/>
    <property type="match status" value="1"/>
</dbReference>
<evidence type="ECO:0000313" key="3">
    <source>
        <dbReference type="EMBL" id="ETO06981.1"/>
    </source>
</evidence>
<dbReference type="Proteomes" id="UP000023152">
    <property type="component" value="Unassembled WGS sequence"/>
</dbReference>
<dbReference type="InterPro" id="IPR006615">
    <property type="entry name" value="Pept_C19_DUSP"/>
</dbReference>